<dbReference type="InterPro" id="IPR029044">
    <property type="entry name" value="Nucleotide-diphossugar_trans"/>
</dbReference>
<dbReference type="EMBL" id="AK367695">
    <property type="protein sequence ID" value="BAJ98898.1"/>
    <property type="molecule type" value="mRNA"/>
</dbReference>
<proteinExistence type="evidence at transcript level"/>
<dbReference type="AlphaFoldDB" id="F2DUX7"/>
<dbReference type="InterPro" id="IPR007577">
    <property type="entry name" value="GlycoTrfase_DXD_sugar-bd_CS"/>
</dbReference>
<organism evidence="1">
    <name type="scientific">Hordeum vulgare subsp. vulgare</name>
    <name type="common">Domesticated barley</name>
    <dbReference type="NCBI Taxonomy" id="112509"/>
    <lineage>
        <taxon>Eukaryota</taxon>
        <taxon>Viridiplantae</taxon>
        <taxon>Streptophyta</taxon>
        <taxon>Embryophyta</taxon>
        <taxon>Tracheophyta</taxon>
        <taxon>Spermatophyta</taxon>
        <taxon>Magnoliopsida</taxon>
        <taxon>Liliopsida</taxon>
        <taxon>Poales</taxon>
        <taxon>Poaceae</taxon>
        <taxon>BOP clade</taxon>
        <taxon>Pooideae</taxon>
        <taxon>Triticodae</taxon>
        <taxon>Triticeae</taxon>
        <taxon>Hordeinae</taxon>
        <taxon>Hordeum</taxon>
    </lineage>
</organism>
<dbReference type="Pfam" id="PF04488">
    <property type="entry name" value="Gly_transf_sug"/>
    <property type="match status" value="1"/>
</dbReference>
<dbReference type="Gene3D" id="3.90.550.20">
    <property type="match status" value="1"/>
</dbReference>
<evidence type="ECO:0000313" key="1">
    <source>
        <dbReference type="EMBL" id="BAJ98898.1"/>
    </source>
</evidence>
<reference evidence="1" key="1">
    <citation type="journal article" date="2011" name="Plant Physiol.">
        <title>Comprehensive sequence analysis of 24,783 barley full-length cDNAs derived from 12 clone libraries.</title>
        <authorList>
            <person name="Matsumoto T."/>
            <person name="Tanaka T."/>
            <person name="Sakai H."/>
            <person name="Amano N."/>
            <person name="Kanamori H."/>
            <person name="Kurita K."/>
            <person name="Kikuta A."/>
            <person name="Kamiya K."/>
            <person name="Yamamoto M."/>
            <person name="Ikawa H."/>
            <person name="Fujii N."/>
            <person name="Hori K."/>
            <person name="Itoh T."/>
            <person name="Sato K."/>
        </authorList>
    </citation>
    <scope>NUCLEOTIDE SEQUENCE</scope>
    <source>
        <tissue evidence="1">Shoot and root</tissue>
    </source>
</reference>
<name>F2DUX7_HORVV</name>
<dbReference type="SUPFAM" id="SSF53448">
    <property type="entry name" value="Nucleotide-diphospho-sugar transferases"/>
    <property type="match status" value="1"/>
</dbReference>
<sequence>MGKLSGFVVNEVNLSNIANYLDAQTIQMIHKSVDTAKLKTFPQSKPDLIRLALLIKYGGIYLDASYVAVENFDWLINIGRYQSQYVFNRYGDLPKVFMMWHPHYGAPLEWTINEKYNIKTQWHLAY</sequence>
<accession>F2DUX7</accession>
<protein>
    <submittedName>
        <fullName evidence="1">Predicted protein</fullName>
    </submittedName>
</protein>